<keyword evidence="2 7" id="KW-0813">Transport</keyword>
<keyword evidence="5 7" id="KW-1133">Transmembrane helix</keyword>
<name>A0A0D5NGW9_9BACL</name>
<feature type="transmembrane region" description="Helical" evidence="7">
    <location>
        <begin position="205"/>
        <end position="226"/>
    </location>
</feature>
<dbReference type="InterPro" id="IPR035906">
    <property type="entry name" value="MetI-like_sf"/>
</dbReference>
<evidence type="ECO:0000256" key="5">
    <source>
        <dbReference type="ARBA" id="ARBA00022989"/>
    </source>
</evidence>
<dbReference type="GO" id="GO:0055085">
    <property type="term" value="P:transmembrane transport"/>
    <property type="evidence" value="ECO:0007669"/>
    <property type="project" value="InterPro"/>
</dbReference>
<feature type="domain" description="ABC transmembrane type-1" evidence="8">
    <location>
        <begin position="71"/>
        <end position="282"/>
    </location>
</feature>
<reference evidence="9 10" key="1">
    <citation type="journal article" date="2015" name="J. Biotechnol.">
        <title>Complete genome sequence of Paenibacillus beijingensis 7188(T) (=DSM 24997(T)), a novel rhizobacterium from jujube garden soil.</title>
        <authorList>
            <person name="Kwak Y."/>
            <person name="Shin J.H."/>
        </authorList>
    </citation>
    <scope>NUCLEOTIDE SEQUENCE [LARGE SCALE GENOMIC DNA]</scope>
    <source>
        <strain evidence="9 10">DSM 24997</strain>
    </source>
</reference>
<evidence type="ECO:0000313" key="9">
    <source>
        <dbReference type="EMBL" id="AJY74531.1"/>
    </source>
</evidence>
<keyword evidence="6 7" id="KW-0472">Membrane</keyword>
<dbReference type="GO" id="GO:0005886">
    <property type="term" value="C:plasma membrane"/>
    <property type="evidence" value="ECO:0007669"/>
    <property type="project" value="UniProtKB-SubCell"/>
</dbReference>
<dbReference type="InterPro" id="IPR050809">
    <property type="entry name" value="UgpAE/MalFG_permease"/>
</dbReference>
<feature type="transmembrane region" description="Helical" evidence="7">
    <location>
        <begin position="71"/>
        <end position="96"/>
    </location>
</feature>
<dbReference type="PANTHER" id="PTHR43227:SF11">
    <property type="entry name" value="BLL4140 PROTEIN"/>
    <property type="match status" value="1"/>
</dbReference>
<evidence type="ECO:0000256" key="1">
    <source>
        <dbReference type="ARBA" id="ARBA00004651"/>
    </source>
</evidence>
<organism evidence="9 10">
    <name type="scientific">Paenibacillus beijingensis</name>
    <dbReference type="NCBI Taxonomy" id="1126833"/>
    <lineage>
        <taxon>Bacteria</taxon>
        <taxon>Bacillati</taxon>
        <taxon>Bacillota</taxon>
        <taxon>Bacilli</taxon>
        <taxon>Bacillales</taxon>
        <taxon>Paenibacillaceae</taxon>
        <taxon>Paenibacillus</taxon>
    </lineage>
</organism>
<feature type="transmembrane region" description="Helical" evidence="7">
    <location>
        <begin position="108"/>
        <end position="128"/>
    </location>
</feature>
<dbReference type="PATRIC" id="fig|1126833.4.peg.1772"/>
<dbReference type="PROSITE" id="PS50928">
    <property type="entry name" value="ABC_TM1"/>
    <property type="match status" value="1"/>
</dbReference>
<dbReference type="HOGENOM" id="CLU_016047_0_0_9"/>
<dbReference type="EMBL" id="CP011058">
    <property type="protein sequence ID" value="AJY74531.1"/>
    <property type="molecule type" value="Genomic_DNA"/>
</dbReference>
<comment type="subcellular location">
    <subcellularLocation>
        <location evidence="1 7">Cell membrane</location>
        <topology evidence="1 7">Multi-pass membrane protein</topology>
    </subcellularLocation>
</comment>
<keyword evidence="4 7" id="KW-0812">Transmembrane</keyword>
<dbReference type="SUPFAM" id="SSF161098">
    <property type="entry name" value="MetI-like"/>
    <property type="match status" value="1"/>
</dbReference>
<dbReference type="Pfam" id="PF00528">
    <property type="entry name" value="BPD_transp_1"/>
    <property type="match status" value="1"/>
</dbReference>
<evidence type="ECO:0000256" key="6">
    <source>
        <dbReference type="ARBA" id="ARBA00023136"/>
    </source>
</evidence>
<feature type="transmembrane region" description="Helical" evidence="7">
    <location>
        <begin position="265"/>
        <end position="285"/>
    </location>
</feature>
<sequence length="293" mass="33257">MNRVWSTSIMQQIVFMGPFVILFTLITAIPFTFGIYYSFTNWNGLSDKMPWVGIDNYKFIFTNDTQFLHSLWFTIRFTFVSVILCNVIGFIIAYFVSKPLKSRNVLRTLFFMPNVIGGIILGFIWLFIYSQGFSTIGEYSGIAFFNLPWLGNETTAFWALVIVFVWQAVGYIMVYYISGLANVPRDLIEAATIDGAKTPQILRDVIFPMIMPSITVCIFISTVAAFKSFDLNYALTKGGPFLSTESIAMNIYTEAFAKNNMGLGAAKAIVFFFIVMIISIIQVYLTKKREVQV</sequence>
<evidence type="ECO:0000259" key="8">
    <source>
        <dbReference type="PROSITE" id="PS50928"/>
    </source>
</evidence>
<comment type="similarity">
    <text evidence="7">Belongs to the binding-protein-dependent transport system permease family.</text>
</comment>
<feature type="transmembrane region" description="Helical" evidence="7">
    <location>
        <begin position="156"/>
        <end position="177"/>
    </location>
</feature>
<dbReference type="Gene3D" id="1.10.3720.10">
    <property type="entry name" value="MetI-like"/>
    <property type="match status" value="1"/>
</dbReference>
<evidence type="ECO:0000256" key="4">
    <source>
        <dbReference type="ARBA" id="ARBA00022692"/>
    </source>
</evidence>
<dbReference type="AlphaFoldDB" id="A0A0D5NGW9"/>
<reference evidence="10" key="2">
    <citation type="submission" date="2015-03" db="EMBL/GenBank/DDBJ databases">
        <title>Genome sequence of Paenibacillus beijingensis strain DSM 24997T.</title>
        <authorList>
            <person name="Kwak Y."/>
            <person name="Shin J.-H."/>
        </authorList>
    </citation>
    <scope>NUCLEOTIDE SEQUENCE [LARGE SCALE GENOMIC DNA]</scope>
    <source>
        <strain evidence="10">DSM 24997</strain>
    </source>
</reference>
<dbReference type="STRING" id="1126833.VN24_08050"/>
<dbReference type="OrthoDB" id="9786413at2"/>
<dbReference type="RefSeq" id="WP_045669965.1">
    <property type="nucleotide sequence ID" value="NZ_CP011058.1"/>
</dbReference>
<proteinExistence type="inferred from homology"/>
<evidence type="ECO:0000256" key="7">
    <source>
        <dbReference type="RuleBase" id="RU363032"/>
    </source>
</evidence>
<feature type="transmembrane region" description="Helical" evidence="7">
    <location>
        <begin position="12"/>
        <end position="39"/>
    </location>
</feature>
<evidence type="ECO:0000256" key="2">
    <source>
        <dbReference type="ARBA" id="ARBA00022448"/>
    </source>
</evidence>
<accession>A0A0D5NGW9</accession>
<protein>
    <submittedName>
        <fullName evidence="9">ABC transporter permease</fullName>
    </submittedName>
</protein>
<evidence type="ECO:0000256" key="3">
    <source>
        <dbReference type="ARBA" id="ARBA00022475"/>
    </source>
</evidence>
<dbReference type="Proteomes" id="UP000032633">
    <property type="component" value="Chromosome"/>
</dbReference>
<evidence type="ECO:0000313" key="10">
    <source>
        <dbReference type="Proteomes" id="UP000032633"/>
    </source>
</evidence>
<keyword evidence="3" id="KW-1003">Cell membrane</keyword>
<dbReference type="InterPro" id="IPR000515">
    <property type="entry name" value="MetI-like"/>
</dbReference>
<dbReference type="CDD" id="cd06261">
    <property type="entry name" value="TM_PBP2"/>
    <property type="match status" value="1"/>
</dbReference>
<dbReference type="KEGG" id="pbj:VN24_08050"/>
<gene>
    <name evidence="9" type="ORF">VN24_08050</name>
</gene>
<dbReference type="PANTHER" id="PTHR43227">
    <property type="entry name" value="BLL4140 PROTEIN"/>
    <property type="match status" value="1"/>
</dbReference>
<keyword evidence="10" id="KW-1185">Reference proteome</keyword>